<organism evidence="2 3">
    <name type="scientific">Kluyveromyces marxianus</name>
    <name type="common">Yeast</name>
    <name type="synonym">Candida kefyr</name>
    <dbReference type="NCBI Taxonomy" id="4911"/>
    <lineage>
        <taxon>Eukaryota</taxon>
        <taxon>Fungi</taxon>
        <taxon>Dikarya</taxon>
        <taxon>Ascomycota</taxon>
        <taxon>Saccharomycotina</taxon>
        <taxon>Saccharomycetes</taxon>
        <taxon>Saccharomycetales</taxon>
        <taxon>Saccharomycetaceae</taxon>
        <taxon>Kluyveromyces</taxon>
    </lineage>
</organism>
<feature type="transmembrane region" description="Helical" evidence="1">
    <location>
        <begin position="12"/>
        <end position="31"/>
    </location>
</feature>
<feature type="transmembrane region" description="Helical" evidence="1">
    <location>
        <begin position="132"/>
        <end position="152"/>
    </location>
</feature>
<dbReference type="Proteomes" id="UP000422736">
    <property type="component" value="Chromosome 5"/>
</dbReference>
<evidence type="ECO:0000313" key="3">
    <source>
        <dbReference type="Proteomes" id="UP000422736"/>
    </source>
</evidence>
<dbReference type="EMBL" id="CP015058">
    <property type="protein sequence ID" value="QGN16621.1"/>
    <property type="molecule type" value="Genomic_DNA"/>
</dbReference>
<sequence length="153" mass="17538">MTCSKNIDLVYFLSVDFLFRSVVLVFIDRLCRLFRKVRSELAEAVRIGVHFNAPLCMNEKKKVELNRLFKEATVPFISFALLSGMLHRATICLLVQRIDSFTLLGYFGKQVSVLMGEKSQEKKKRDFLISDPIFNAFKLLSAILSFCALVSYP</sequence>
<gene>
    <name evidence="2" type="ORF">FIM1_3338</name>
</gene>
<name>A0ABX6EYC5_KLUMA</name>
<reference evidence="2 3" key="2">
    <citation type="submission" date="2019-11" db="EMBL/GenBank/DDBJ databases">
        <authorList>
            <person name="Lu H."/>
        </authorList>
    </citation>
    <scope>NUCLEOTIDE SEQUENCE [LARGE SCALE GENOMIC DNA]</scope>
    <source>
        <strain evidence="2 3">FIM1</strain>
    </source>
</reference>
<keyword evidence="1" id="KW-0472">Membrane</keyword>
<evidence type="ECO:0000256" key="1">
    <source>
        <dbReference type="SAM" id="Phobius"/>
    </source>
</evidence>
<reference evidence="2 3" key="1">
    <citation type="submission" date="2016-03" db="EMBL/GenBank/DDBJ databases">
        <title>How can Kluyveromyces marxianus grow so fast - potential evolutionary course in Saccharomyces Complex revealed by comparative genomics.</title>
        <authorList>
            <person name="Mo W."/>
            <person name="Lu W."/>
            <person name="Yang X."/>
            <person name="Qi J."/>
            <person name="Lv H."/>
        </authorList>
    </citation>
    <scope>NUCLEOTIDE SEQUENCE [LARGE SCALE GENOMIC DNA]</scope>
    <source>
        <strain evidence="2 3">FIM1</strain>
    </source>
</reference>
<keyword evidence="1" id="KW-0812">Transmembrane</keyword>
<evidence type="ECO:0000313" key="2">
    <source>
        <dbReference type="EMBL" id="QGN16621.1"/>
    </source>
</evidence>
<protein>
    <submittedName>
        <fullName evidence="2">Uncharacterized protein</fullName>
    </submittedName>
</protein>
<keyword evidence="1" id="KW-1133">Transmembrane helix</keyword>
<proteinExistence type="predicted"/>
<keyword evidence="3" id="KW-1185">Reference proteome</keyword>
<accession>A0ABX6EYC5</accession>